<comment type="caution">
    <text evidence="1">The sequence shown here is derived from an EMBL/GenBank/DDBJ whole genome shotgun (WGS) entry which is preliminary data.</text>
</comment>
<organism evidence="1 2">
    <name type="scientific">Sphingobium ummariense RL-3</name>
    <dbReference type="NCBI Taxonomy" id="1346791"/>
    <lineage>
        <taxon>Bacteria</taxon>
        <taxon>Pseudomonadati</taxon>
        <taxon>Pseudomonadota</taxon>
        <taxon>Alphaproteobacteria</taxon>
        <taxon>Sphingomonadales</taxon>
        <taxon>Sphingomonadaceae</taxon>
        <taxon>Sphingobium</taxon>
    </lineage>
</organism>
<keyword evidence="2" id="KW-1185">Reference proteome</keyword>
<reference evidence="1 2" key="1">
    <citation type="journal article" date="2013" name="Genome Announc.">
        <title>Draft Genome Sequence of Sphingobium ummariense Strain RL-3, a Hexachlorocyclohexane-Degrading Bacterium.</title>
        <authorList>
            <person name="Kohli P."/>
            <person name="Dua A."/>
            <person name="Sangwan N."/>
            <person name="Oldach P."/>
            <person name="Khurana J.P."/>
            <person name="Lal R."/>
        </authorList>
    </citation>
    <scope>NUCLEOTIDE SEQUENCE [LARGE SCALE GENOMIC DNA]</scope>
    <source>
        <strain evidence="1 2">RL-3</strain>
    </source>
</reference>
<dbReference type="AlphaFoldDB" id="T0J5C3"/>
<sequence length="354" mass="36451">MKRGNQQHEIVAAAAAEVGLVDGAPARRVKLLPIGTIEMRDGRGPYLLRDRAHAEQVVAATRKWLGGADFNWDYNHQILQAGSEAPASGWTRKEELTVEEDGIYATVDWTEAATARIVAKEYRYISPLFAAKRGTGEVLYLKNSALTNVGAIDLPGLIAAGLSGEDDDMSYALIAAALGLAASATEQECVAAASTLKAKADATPATSAIAIAAGLAGDASVEDIAASVSTLKAAQVDPAKFVPVEQVAAVNSRLATLEGERAEREVAAAIEGGKLVPALKDWGLNLFKTNEQGWRDFIGAAPVVVAAGAALGGNGQGGGNADTLTAEEVAACAALGMSQEAFLAEKKAQTGAAA</sequence>
<dbReference type="PATRIC" id="fig|1346791.3.peg.2287"/>
<dbReference type="RefSeq" id="WP_021318176.1">
    <property type="nucleotide sequence ID" value="NZ_AUWY01000080.1"/>
</dbReference>
<gene>
    <name evidence="1" type="ORF">M529_11885</name>
</gene>
<protein>
    <recommendedName>
        <fullName evidence="3">Mu-like prophage I protein</fullName>
    </recommendedName>
</protein>
<dbReference type="Pfam" id="PF10123">
    <property type="entry name" value="Mu-like_Pro"/>
    <property type="match status" value="1"/>
</dbReference>
<dbReference type="InterPro" id="IPR012106">
    <property type="entry name" value="Phage_Mu_Gp1"/>
</dbReference>
<evidence type="ECO:0000313" key="1">
    <source>
        <dbReference type="EMBL" id="EQB32037.1"/>
    </source>
</evidence>
<evidence type="ECO:0008006" key="3">
    <source>
        <dbReference type="Google" id="ProtNLM"/>
    </source>
</evidence>
<dbReference type="OrthoDB" id="7306769at2"/>
<dbReference type="eggNOG" id="COG4388">
    <property type="taxonomic scope" value="Bacteria"/>
</dbReference>
<dbReference type="Proteomes" id="UP000015523">
    <property type="component" value="Unassembled WGS sequence"/>
</dbReference>
<accession>T0J5C3</accession>
<dbReference type="EMBL" id="AUWY01000080">
    <property type="protein sequence ID" value="EQB32037.1"/>
    <property type="molecule type" value="Genomic_DNA"/>
</dbReference>
<dbReference type="PIRSF" id="PIRSF016624">
    <property type="entry name" value="Mu_prophg_I"/>
    <property type="match status" value="1"/>
</dbReference>
<proteinExistence type="predicted"/>
<name>T0J5C3_9SPHN</name>
<dbReference type="STRING" id="1346791.M529_11885"/>
<evidence type="ECO:0000313" key="2">
    <source>
        <dbReference type="Proteomes" id="UP000015523"/>
    </source>
</evidence>